<dbReference type="EMBL" id="QXGH01000043">
    <property type="protein sequence ID" value="RHW23605.1"/>
    <property type="molecule type" value="Genomic_DNA"/>
</dbReference>
<dbReference type="GO" id="GO:0004175">
    <property type="term" value="F:endopeptidase activity"/>
    <property type="evidence" value="ECO:0007669"/>
    <property type="project" value="TreeGrafter"/>
</dbReference>
<dbReference type="InterPro" id="IPR005151">
    <property type="entry name" value="Tail-specific_protease"/>
</dbReference>
<organism evidence="3 4">
    <name type="scientific">Nocardioides immobilis</name>
    <dbReference type="NCBI Taxonomy" id="2049295"/>
    <lineage>
        <taxon>Bacteria</taxon>
        <taxon>Bacillati</taxon>
        <taxon>Actinomycetota</taxon>
        <taxon>Actinomycetes</taxon>
        <taxon>Propionibacteriales</taxon>
        <taxon>Nocardioidaceae</taxon>
        <taxon>Nocardioides</taxon>
    </lineage>
</organism>
<evidence type="ECO:0000313" key="4">
    <source>
        <dbReference type="Proteomes" id="UP000283644"/>
    </source>
</evidence>
<feature type="domain" description="Tail specific protease" evidence="2">
    <location>
        <begin position="359"/>
        <end position="524"/>
    </location>
</feature>
<dbReference type="PANTHER" id="PTHR32060:SF22">
    <property type="entry name" value="CARBOXYL-TERMINAL-PROCESSING PEPTIDASE 3, CHLOROPLASTIC"/>
    <property type="match status" value="1"/>
</dbReference>
<dbReference type="InterPro" id="IPR029045">
    <property type="entry name" value="ClpP/crotonase-like_dom_sf"/>
</dbReference>
<dbReference type="GO" id="GO:0006508">
    <property type="term" value="P:proteolysis"/>
    <property type="evidence" value="ECO:0007669"/>
    <property type="project" value="InterPro"/>
</dbReference>
<dbReference type="AlphaFoldDB" id="A0A417XTI0"/>
<evidence type="ECO:0000259" key="2">
    <source>
        <dbReference type="Pfam" id="PF03572"/>
    </source>
</evidence>
<comment type="caution">
    <text evidence="3">The sequence shown here is derived from an EMBL/GenBank/DDBJ whole genome shotgun (WGS) entry which is preliminary data.</text>
</comment>
<accession>A0A417XTI0</accession>
<dbReference type="SUPFAM" id="SSF52096">
    <property type="entry name" value="ClpP/crotonase"/>
    <property type="match status" value="1"/>
</dbReference>
<protein>
    <submittedName>
        <fullName evidence="3">Peptidase S41</fullName>
    </submittedName>
</protein>
<dbReference type="GO" id="GO:0008236">
    <property type="term" value="F:serine-type peptidase activity"/>
    <property type="evidence" value="ECO:0007669"/>
    <property type="project" value="InterPro"/>
</dbReference>
<proteinExistence type="predicted"/>
<dbReference type="PANTHER" id="PTHR32060">
    <property type="entry name" value="TAIL-SPECIFIC PROTEASE"/>
    <property type="match status" value="1"/>
</dbReference>
<reference evidence="3 4" key="1">
    <citation type="submission" date="2018-09" db="EMBL/GenBank/DDBJ databases">
        <title>Genome sequencing of Nocardioides immobilis CCTCC AB 2017083 for comparison to Nocardioides silvaticus.</title>
        <authorList>
            <person name="Li C."/>
            <person name="Wang G."/>
        </authorList>
    </citation>
    <scope>NUCLEOTIDE SEQUENCE [LARGE SCALE GENOMIC DNA]</scope>
    <source>
        <strain evidence="3 4">CCTCC AB 2017083</strain>
    </source>
</reference>
<dbReference type="Gene3D" id="3.90.226.10">
    <property type="entry name" value="2-enoyl-CoA Hydratase, Chain A, domain 1"/>
    <property type="match status" value="1"/>
</dbReference>
<dbReference type="Proteomes" id="UP000283644">
    <property type="component" value="Unassembled WGS sequence"/>
</dbReference>
<dbReference type="Pfam" id="PF03572">
    <property type="entry name" value="Peptidase_S41"/>
    <property type="match status" value="1"/>
</dbReference>
<name>A0A417XTI0_9ACTN</name>
<sequence>MPIGLAGNTMEASTTRTRCIWRASRGSSEGRAVPLEESAMSHPDTIVLTGDHGLGTVRTMPQFRTHIAQGPLTDAQRRLVLDQAEILIEELYVHLPLKRAMHAVDPLQALRLLRHRLAELTETEFHVQLQRIFLGLRDLHTNYILPSRFAGFAFLGIFLERCVDNGRTAYVVTKTFDHISGDPQLKAGVEVTHWNGTPIQIAVEANAAREAGSNKAAQLSQGLQNMTLRAINMSLPPEEDWVDITYKVNGATHETRVPWRVFESSAEVTSPGTLPSLPTGVEVGPHHLVGMDLRTELTRRVKRRLFAPASLKSGPPTKAAKPGARKPRIAAPLAAGPVPTNRPDELKARVVDTPSGTFGHLRIFTFHMQDQDINGFVSEVARLLSVLPQEGLVLDVRGNGGGYVIAAEFLLQFLSPRRITPEPFQFVSTPGTTALARTVADYNDWKASLEEAVTTGAAYSTAFPLYPADVVNSAGQLYQGPVVLVTDAQCYSACDIFAAGFQDHQIGPVLGVEANTGAGGANVVTHEELRAEWTDGALKQLPKGAQMRVSLRRCLRVGSRFGQPVEDLGVVPDALHALTRNDLLEENADLIAAAGALLAQRTPRLLRFTSAAAGTGKRKLAVTTGSLASIDVYVNGRPVATTATADGSTQITVPAAAGNVIRIEGYDAAGMLVAASQQDV</sequence>
<feature type="region of interest" description="Disordered" evidence="1">
    <location>
        <begin position="310"/>
        <end position="344"/>
    </location>
</feature>
<gene>
    <name evidence="3" type="ORF">D0Z08_28685</name>
</gene>
<evidence type="ECO:0000256" key="1">
    <source>
        <dbReference type="SAM" id="MobiDB-lite"/>
    </source>
</evidence>
<evidence type="ECO:0000313" key="3">
    <source>
        <dbReference type="EMBL" id="RHW23605.1"/>
    </source>
</evidence>
<dbReference type="OrthoDB" id="3275712at2"/>
<keyword evidence="4" id="KW-1185">Reference proteome</keyword>